<keyword evidence="1" id="KW-0732">Signal</keyword>
<dbReference type="InParanoid" id="C1FI62"/>
<dbReference type="EMBL" id="CP001576">
    <property type="protein sequence ID" value="ACO69939.1"/>
    <property type="molecule type" value="Genomic_DNA"/>
</dbReference>
<gene>
    <name evidence="2" type="ORF">MICPUN_74046</name>
</gene>
<proteinExistence type="predicted"/>
<evidence type="ECO:0000313" key="3">
    <source>
        <dbReference type="Proteomes" id="UP000002009"/>
    </source>
</evidence>
<dbReference type="AlphaFoldDB" id="C1FI62"/>
<accession>C1FI62</accession>
<keyword evidence="3" id="KW-1185">Reference proteome</keyword>
<feature type="chain" id="PRO_5002907457" evidence="1">
    <location>
        <begin position="26"/>
        <end position="133"/>
    </location>
</feature>
<dbReference type="OMA" id="ARCMQIS"/>
<evidence type="ECO:0000256" key="1">
    <source>
        <dbReference type="SAM" id="SignalP"/>
    </source>
</evidence>
<feature type="non-terminal residue" evidence="2">
    <location>
        <position position="1"/>
    </location>
</feature>
<organism evidence="2 3">
    <name type="scientific">Micromonas commoda (strain RCC299 / NOUM17 / CCMP2709)</name>
    <name type="common">Picoplanktonic green alga</name>
    <dbReference type="NCBI Taxonomy" id="296587"/>
    <lineage>
        <taxon>Eukaryota</taxon>
        <taxon>Viridiplantae</taxon>
        <taxon>Chlorophyta</taxon>
        <taxon>Mamiellophyceae</taxon>
        <taxon>Mamiellales</taxon>
        <taxon>Mamiellaceae</taxon>
        <taxon>Micromonas</taxon>
    </lineage>
</organism>
<dbReference type="KEGG" id="mis:MICPUN_74046"/>
<dbReference type="GeneID" id="8246687"/>
<sequence length="133" mass="13729">RAMLSVAVGAAVALHLSALTPHALAKTVNIAIDQASLAQESCGRAGGVPGTGTYKATCMKIKGKATNPTSEPVFNADVYGLVKDQANDDVLNSGRVGSIDKLEPGVNDFVLQITVADSQPLPLKLKNFKAQGV</sequence>
<dbReference type="RefSeq" id="XP_002508681.1">
    <property type="nucleotide sequence ID" value="XM_002508635.1"/>
</dbReference>
<dbReference type="OrthoDB" id="497228at2759"/>
<dbReference type="Proteomes" id="UP000002009">
    <property type="component" value="Chromosome 10"/>
</dbReference>
<feature type="signal peptide" evidence="1">
    <location>
        <begin position="1"/>
        <end position="25"/>
    </location>
</feature>
<name>C1FI62_MICCC</name>
<evidence type="ECO:0000313" key="2">
    <source>
        <dbReference type="EMBL" id="ACO69939.1"/>
    </source>
</evidence>
<feature type="non-terminal residue" evidence="2">
    <location>
        <position position="133"/>
    </location>
</feature>
<reference evidence="2 3" key="1">
    <citation type="journal article" date="2009" name="Science">
        <title>Green evolution and dynamic adaptations revealed by genomes of the marine picoeukaryotes Micromonas.</title>
        <authorList>
            <person name="Worden A.Z."/>
            <person name="Lee J.H."/>
            <person name="Mock T."/>
            <person name="Rouze P."/>
            <person name="Simmons M.P."/>
            <person name="Aerts A.L."/>
            <person name="Allen A.E."/>
            <person name="Cuvelier M.L."/>
            <person name="Derelle E."/>
            <person name="Everett M.V."/>
            <person name="Foulon E."/>
            <person name="Grimwood J."/>
            <person name="Gundlach H."/>
            <person name="Henrissat B."/>
            <person name="Napoli C."/>
            <person name="McDonald S.M."/>
            <person name="Parker M.S."/>
            <person name="Rombauts S."/>
            <person name="Salamov A."/>
            <person name="Von Dassow P."/>
            <person name="Badger J.H."/>
            <person name="Coutinho P.M."/>
            <person name="Demir E."/>
            <person name="Dubchak I."/>
            <person name="Gentemann C."/>
            <person name="Eikrem W."/>
            <person name="Gready J.E."/>
            <person name="John U."/>
            <person name="Lanier W."/>
            <person name="Lindquist E.A."/>
            <person name="Lucas S."/>
            <person name="Mayer K.F."/>
            <person name="Moreau H."/>
            <person name="Not F."/>
            <person name="Otillar R."/>
            <person name="Panaud O."/>
            <person name="Pangilinan J."/>
            <person name="Paulsen I."/>
            <person name="Piegu B."/>
            <person name="Poliakov A."/>
            <person name="Robbens S."/>
            <person name="Schmutz J."/>
            <person name="Toulza E."/>
            <person name="Wyss T."/>
            <person name="Zelensky A."/>
            <person name="Zhou K."/>
            <person name="Armbrust E.V."/>
            <person name="Bhattacharya D."/>
            <person name="Goodenough U.W."/>
            <person name="Van de Peer Y."/>
            <person name="Grigoriev I.V."/>
        </authorList>
    </citation>
    <scope>NUCLEOTIDE SEQUENCE [LARGE SCALE GENOMIC DNA]</scope>
    <source>
        <strain evidence="3">RCC299 / NOUM17</strain>
    </source>
</reference>
<protein>
    <submittedName>
        <fullName evidence="2">Uncharacterized protein</fullName>
    </submittedName>
</protein>